<sequence length="355" mass="38816">MKKRILSLLLAAAMMLTAAPLAAFADEGASETVIGGADGPTAIYVSEGGPASVQDQIMLIQETPAEDAAEGPAEDHQLTYLAFGDSIAAGVGLDGFNFTPAEIFYDISPNFKNYPSTSYVSYVAEMLGLDRDHAIDLGLPALMTKDLLEMVRDGQMSAFNQPAGTYYIYPEFLDYIKEADVVSIQIGMNDAMVPFVVSIGNATNWKSEQLANTIVSGGYRDMSWDNFVDMAQKLFGMRLTLKETGDLFYALTTGAAQVCNTAYDNVATYLPQIVDAIRAQNPDVQILLLGCYNPVPLLWTWSNFFNRYNRFVRNLAEQTGCTYVAIPRTQTANDGHPTNAGHKYIARQIVDAIQQ</sequence>
<keyword evidence="1" id="KW-0732">Signal</keyword>
<feature type="signal peptide" evidence="1">
    <location>
        <begin position="1"/>
        <end position="25"/>
    </location>
</feature>
<feature type="domain" description="SGNH hydrolase-type esterase" evidence="2">
    <location>
        <begin position="82"/>
        <end position="343"/>
    </location>
</feature>
<protein>
    <submittedName>
        <fullName evidence="3">Lipase</fullName>
    </submittedName>
</protein>
<gene>
    <name evidence="3" type="ORF">H9890_09225</name>
</gene>
<organism evidence="3 4">
    <name type="scientific">Candidatus Faecalibacterium intestinigallinarum</name>
    <dbReference type="NCBI Taxonomy" id="2838581"/>
    <lineage>
        <taxon>Bacteria</taxon>
        <taxon>Bacillati</taxon>
        <taxon>Bacillota</taxon>
        <taxon>Clostridia</taxon>
        <taxon>Eubacteriales</taxon>
        <taxon>Oscillospiraceae</taxon>
        <taxon>Faecalibacterium</taxon>
    </lineage>
</organism>
<dbReference type="InterPro" id="IPR036514">
    <property type="entry name" value="SGNH_hydro_sf"/>
</dbReference>
<evidence type="ECO:0000313" key="3">
    <source>
        <dbReference type="EMBL" id="HIW09564.1"/>
    </source>
</evidence>
<dbReference type="EMBL" id="DXHQ01000104">
    <property type="protein sequence ID" value="HIW09564.1"/>
    <property type="molecule type" value="Genomic_DNA"/>
</dbReference>
<name>A0A9D1QBH5_9FIRM</name>
<reference evidence="3" key="1">
    <citation type="journal article" date="2021" name="PeerJ">
        <title>Extensive microbial diversity within the chicken gut microbiome revealed by metagenomics and culture.</title>
        <authorList>
            <person name="Gilroy R."/>
            <person name="Ravi A."/>
            <person name="Getino M."/>
            <person name="Pursley I."/>
            <person name="Horton D.L."/>
            <person name="Alikhan N.F."/>
            <person name="Baker D."/>
            <person name="Gharbi K."/>
            <person name="Hall N."/>
            <person name="Watson M."/>
            <person name="Adriaenssens E.M."/>
            <person name="Foster-Nyarko E."/>
            <person name="Jarju S."/>
            <person name="Secka A."/>
            <person name="Antonio M."/>
            <person name="Oren A."/>
            <person name="Chaudhuri R.R."/>
            <person name="La Ragione R."/>
            <person name="Hildebrand F."/>
            <person name="Pallen M.J."/>
        </authorList>
    </citation>
    <scope>NUCLEOTIDE SEQUENCE</scope>
    <source>
        <strain evidence="3">ChiHcolR34-3080</strain>
    </source>
</reference>
<dbReference type="Proteomes" id="UP000823933">
    <property type="component" value="Unassembled WGS sequence"/>
</dbReference>
<dbReference type="SUPFAM" id="SSF52266">
    <property type="entry name" value="SGNH hydrolase"/>
    <property type="match status" value="1"/>
</dbReference>
<comment type="caution">
    <text evidence="3">The sequence shown here is derived from an EMBL/GenBank/DDBJ whole genome shotgun (WGS) entry which is preliminary data.</text>
</comment>
<evidence type="ECO:0000259" key="2">
    <source>
        <dbReference type="Pfam" id="PF13472"/>
    </source>
</evidence>
<accession>A0A9D1QBH5</accession>
<evidence type="ECO:0000256" key="1">
    <source>
        <dbReference type="SAM" id="SignalP"/>
    </source>
</evidence>
<feature type="chain" id="PRO_5038624956" evidence="1">
    <location>
        <begin position="26"/>
        <end position="355"/>
    </location>
</feature>
<dbReference type="Gene3D" id="3.40.50.1110">
    <property type="entry name" value="SGNH hydrolase"/>
    <property type="match status" value="1"/>
</dbReference>
<dbReference type="AlphaFoldDB" id="A0A9D1QBH5"/>
<proteinExistence type="predicted"/>
<evidence type="ECO:0000313" key="4">
    <source>
        <dbReference type="Proteomes" id="UP000823933"/>
    </source>
</evidence>
<reference evidence="3" key="2">
    <citation type="submission" date="2021-04" db="EMBL/GenBank/DDBJ databases">
        <authorList>
            <person name="Gilroy R."/>
        </authorList>
    </citation>
    <scope>NUCLEOTIDE SEQUENCE</scope>
    <source>
        <strain evidence="3">ChiHcolR34-3080</strain>
    </source>
</reference>
<dbReference type="Pfam" id="PF13472">
    <property type="entry name" value="Lipase_GDSL_2"/>
    <property type="match status" value="1"/>
</dbReference>
<dbReference type="InterPro" id="IPR013830">
    <property type="entry name" value="SGNH_hydro"/>
</dbReference>